<dbReference type="PANTHER" id="PTHR30579:SF3">
    <property type="entry name" value="TRANSCRIPTIONAL REGULATORY PROTEIN"/>
    <property type="match status" value="1"/>
</dbReference>
<evidence type="ECO:0000256" key="4">
    <source>
        <dbReference type="ARBA" id="ARBA00023163"/>
    </source>
</evidence>
<dbReference type="InterPro" id="IPR036388">
    <property type="entry name" value="WH-like_DNA-bd_sf"/>
</dbReference>
<dbReference type="PANTHER" id="PTHR30579">
    <property type="entry name" value="TRANSCRIPTIONAL REGULATOR"/>
    <property type="match status" value="1"/>
</dbReference>
<dbReference type="Proteomes" id="UP000771797">
    <property type="component" value="Unassembled WGS sequence"/>
</dbReference>
<comment type="caution">
    <text evidence="6">The sequence shown here is derived from an EMBL/GenBank/DDBJ whole genome shotgun (WGS) entry which is preliminary data.</text>
</comment>
<dbReference type="SUPFAM" id="SSF53850">
    <property type="entry name" value="Periplasmic binding protein-like II"/>
    <property type="match status" value="1"/>
</dbReference>
<dbReference type="InterPro" id="IPR036390">
    <property type="entry name" value="WH_DNA-bd_sf"/>
</dbReference>
<gene>
    <name evidence="6" type="ORF">A6D6_00254</name>
</gene>
<keyword evidence="4" id="KW-0804">Transcription</keyword>
<dbReference type="RefSeq" id="WP_159659698.1">
    <property type="nucleotide sequence ID" value="NZ_AQPF01000001.1"/>
</dbReference>
<organism evidence="6 7">
    <name type="scientific">Alcanivorax xiamenensis</name>
    <dbReference type="NCBI Taxonomy" id="1177156"/>
    <lineage>
        <taxon>Bacteria</taxon>
        <taxon>Pseudomonadati</taxon>
        <taxon>Pseudomonadota</taxon>
        <taxon>Gammaproteobacteria</taxon>
        <taxon>Oceanospirillales</taxon>
        <taxon>Alcanivoracaceae</taxon>
        <taxon>Alcanivorax</taxon>
    </lineage>
</organism>
<evidence type="ECO:0000313" key="6">
    <source>
        <dbReference type="EMBL" id="KAF0808545.1"/>
    </source>
</evidence>
<protein>
    <submittedName>
        <fullName evidence="6">LysR family transcriptional regulator</fullName>
    </submittedName>
</protein>
<reference evidence="6 7" key="1">
    <citation type="submission" date="2012-09" db="EMBL/GenBank/DDBJ databases">
        <title>Genome Sequence of alkane-degrading Bacterium Alcanivorax sp. 6-D-6.</title>
        <authorList>
            <person name="Lai Q."/>
            <person name="Shao Z."/>
        </authorList>
    </citation>
    <scope>NUCLEOTIDE SEQUENCE [LARGE SCALE GENOMIC DNA]</scope>
    <source>
        <strain evidence="6 7">6-D-6</strain>
    </source>
</reference>
<dbReference type="PROSITE" id="PS50931">
    <property type="entry name" value="HTH_LYSR"/>
    <property type="match status" value="1"/>
</dbReference>
<dbReference type="Pfam" id="PF00126">
    <property type="entry name" value="HTH_1"/>
    <property type="match status" value="1"/>
</dbReference>
<dbReference type="EMBL" id="AQPF01000001">
    <property type="protein sequence ID" value="KAF0808545.1"/>
    <property type="molecule type" value="Genomic_DNA"/>
</dbReference>
<evidence type="ECO:0000313" key="7">
    <source>
        <dbReference type="Proteomes" id="UP000771797"/>
    </source>
</evidence>
<feature type="domain" description="HTH lysR-type" evidence="5">
    <location>
        <begin position="1"/>
        <end position="59"/>
    </location>
</feature>
<evidence type="ECO:0000256" key="2">
    <source>
        <dbReference type="ARBA" id="ARBA00023015"/>
    </source>
</evidence>
<keyword evidence="7" id="KW-1185">Reference proteome</keyword>
<sequence>MKDWDDFRFLLALSRSGTLREAARRLGVNETTMARRLAAVEARQGTSLFLRGRDGLQPTPTGERLVGVAERMEQALLRTDPDHGQGTVSGLVRLTSVAWIVEALLAPRLIDLHRRHPALTLELAASNTTVSLSRRDADLALRLARPREEHLVARRLGALGLTLATSVQQGSAQGWIAYHRGWDDLPEIQAMAGVFRDPPVARIAGLTGIQAAVRSGLGMAMLPDPMIDADLGLVAAEPTIRVSRPLWVVLHEDLRERPAIRACLDWLEEVVRDAGWTDQSSLKSK</sequence>
<accession>A0ABQ6YEN0</accession>
<evidence type="ECO:0000256" key="1">
    <source>
        <dbReference type="ARBA" id="ARBA00009437"/>
    </source>
</evidence>
<dbReference type="InterPro" id="IPR050176">
    <property type="entry name" value="LTTR"/>
</dbReference>
<evidence type="ECO:0000256" key="3">
    <source>
        <dbReference type="ARBA" id="ARBA00023125"/>
    </source>
</evidence>
<dbReference type="Gene3D" id="3.40.190.290">
    <property type="match status" value="2"/>
</dbReference>
<name>A0ABQ6YEN0_9GAMM</name>
<evidence type="ECO:0000259" key="5">
    <source>
        <dbReference type="PROSITE" id="PS50931"/>
    </source>
</evidence>
<dbReference type="InterPro" id="IPR005119">
    <property type="entry name" value="LysR_subst-bd"/>
</dbReference>
<dbReference type="Gene3D" id="1.10.10.10">
    <property type="entry name" value="Winged helix-like DNA-binding domain superfamily/Winged helix DNA-binding domain"/>
    <property type="match status" value="1"/>
</dbReference>
<comment type="similarity">
    <text evidence="1">Belongs to the LysR transcriptional regulatory family.</text>
</comment>
<dbReference type="SUPFAM" id="SSF46785">
    <property type="entry name" value="Winged helix' DNA-binding domain"/>
    <property type="match status" value="1"/>
</dbReference>
<proteinExistence type="inferred from homology"/>
<dbReference type="Pfam" id="PF03466">
    <property type="entry name" value="LysR_substrate"/>
    <property type="match status" value="1"/>
</dbReference>
<keyword evidence="2" id="KW-0805">Transcription regulation</keyword>
<dbReference type="InterPro" id="IPR000847">
    <property type="entry name" value="LysR_HTH_N"/>
</dbReference>
<keyword evidence="3" id="KW-0238">DNA-binding</keyword>